<comment type="caution">
    <text evidence="2">The sequence shown here is derived from an EMBL/GenBank/DDBJ whole genome shotgun (WGS) entry which is preliminary data.</text>
</comment>
<evidence type="ECO:0000313" key="2">
    <source>
        <dbReference type="EMBL" id="GAA4225731.1"/>
    </source>
</evidence>
<dbReference type="EMBL" id="BAABAS010000004">
    <property type="protein sequence ID" value="GAA4225731.1"/>
    <property type="molecule type" value="Genomic_DNA"/>
</dbReference>
<dbReference type="SUPFAM" id="SSF54593">
    <property type="entry name" value="Glyoxalase/Bleomycin resistance protein/Dihydroxybiphenyl dioxygenase"/>
    <property type="match status" value="1"/>
</dbReference>
<organism evidence="2 3">
    <name type="scientific">Actinomadura meridiana</name>
    <dbReference type="NCBI Taxonomy" id="559626"/>
    <lineage>
        <taxon>Bacteria</taxon>
        <taxon>Bacillati</taxon>
        <taxon>Actinomycetota</taxon>
        <taxon>Actinomycetes</taxon>
        <taxon>Streptosporangiales</taxon>
        <taxon>Thermomonosporaceae</taxon>
        <taxon>Actinomadura</taxon>
    </lineage>
</organism>
<keyword evidence="3" id="KW-1185">Reference proteome</keyword>
<dbReference type="Gene3D" id="3.10.180.10">
    <property type="entry name" value="2,3-Dihydroxybiphenyl 1,2-Dioxygenase, domain 1"/>
    <property type="match status" value="1"/>
</dbReference>
<protein>
    <recommendedName>
        <fullName evidence="1">VOC domain-containing protein</fullName>
    </recommendedName>
</protein>
<dbReference type="RefSeq" id="WP_344889917.1">
    <property type="nucleotide sequence ID" value="NZ_BAABAS010000004.1"/>
</dbReference>
<feature type="domain" description="VOC" evidence="1">
    <location>
        <begin position="1"/>
        <end position="139"/>
    </location>
</feature>
<dbReference type="InterPro" id="IPR041581">
    <property type="entry name" value="Glyoxalase_6"/>
</dbReference>
<reference evidence="3" key="1">
    <citation type="journal article" date="2019" name="Int. J. Syst. Evol. Microbiol.">
        <title>The Global Catalogue of Microorganisms (GCM) 10K type strain sequencing project: providing services to taxonomists for standard genome sequencing and annotation.</title>
        <authorList>
            <consortium name="The Broad Institute Genomics Platform"/>
            <consortium name="The Broad Institute Genome Sequencing Center for Infectious Disease"/>
            <person name="Wu L."/>
            <person name="Ma J."/>
        </authorList>
    </citation>
    <scope>NUCLEOTIDE SEQUENCE [LARGE SCALE GENOMIC DNA]</scope>
    <source>
        <strain evidence="3">JCM 17440</strain>
    </source>
</reference>
<dbReference type="PROSITE" id="PS51819">
    <property type="entry name" value="VOC"/>
    <property type="match status" value="1"/>
</dbReference>
<proteinExistence type="predicted"/>
<accession>A0ABP8BTM2</accession>
<dbReference type="Proteomes" id="UP001501710">
    <property type="component" value="Unassembled WGS sequence"/>
</dbReference>
<dbReference type="InterPro" id="IPR037523">
    <property type="entry name" value="VOC_core"/>
</dbReference>
<sequence>MDALYPRLLVDDFEPTARFYEAALRALLGVEPARFVPEAEYASWDFQGEGVLAVMGGARLDATVADDAAAGAGAPPTASGRQRAMLVFRVDDVDAAAKTLAGLGAVEVAAPTDRPDWGPTMRTAHLRAPEGTLLELQTY</sequence>
<name>A0ABP8BTM2_9ACTN</name>
<evidence type="ECO:0000313" key="3">
    <source>
        <dbReference type="Proteomes" id="UP001501710"/>
    </source>
</evidence>
<evidence type="ECO:0000259" key="1">
    <source>
        <dbReference type="PROSITE" id="PS51819"/>
    </source>
</evidence>
<dbReference type="Pfam" id="PF18029">
    <property type="entry name" value="Glyoxalase_6"/>
    <property type="match status" value="1"/>
</dbReference>
<dbReference type="InterPro" id="IPR029068">
    <property type="entry name" value="Glyas_Bleomycin-R_OHBP_Dase"/>
</dbReference>
<gene>
    <name evidence="2" type="ORF">GCM10022254_08280</name>
</gene>